<evidence type="ECO:0000256" key="6">
    <source>
        <dbReference type="ARBA" id="ARBA00023136"/>
    </source>
</evidence>
<proteinExistence type="inferred from homology"/>
<dbReference type="InterPro" id="IPR038363">
    <property type="entry name" value="LepA_C_sf"/>
</dbReference>
<dbReference type="Pfam" id="PF00679">
    <property type="entry name" value="EFG_C"/>
    <property type="match status" value="1"/>
</dbReference>
<sequence>MELQNIRNFSIIAHIDHGKSTLADRMLEMTGTVEHRKMKEQLLDSMDLERERGITIKMQPVRIAYKEGDSLYELNLIDTPGHIDFAYEVSRSLKAVEGAVLLVDATQGVQAQTISVLGMAEELGLTIIPAVNKVDLAVARVEETKVEIVELIGCKYEDICEVSGKTGQGVDELLKMIVRKVPPPKAHSDTGKGSRALVFDYAYSNHKGLIFYLRVVDGRIRLKDNLFLHAAKEKFSALEIGIFAPEMKPTGELCVGEIGYIVSGVKKLGTTTVGDTVTSEKDSLPPLPGYRSVMPVVWASLYPESQDDFTTLKQALDRLKLQDASLSFEEETSPTLGRGFRCGFLGMLHLEIISERLRREFNLELIVAMPTVSYEVETHKGKEIIYSAALFPDDGTMKGVSEPWVLATVITPPEHLGSVMQLCYEHEAEVGDTVAFGKDRMSVSLLMPLRELMRNFFDKLKSASSGFASLSYELGGLRKADVVRMDVLVADEPVTAFARVISRRRVDEEAQALVESLQKHLPRTQFAYKIQAKALGRIVASRSVSALRKDVTGYLYGGDITRKKKLLEKQKKGKKKMQERGKVNIPQQVFLKVMRGSE</sequence>
<dbReference type="GO" id="GO:0005525">
    <property type="term" value="F:GTP binding"/>
    <property type="evidence" value="ECO:0007669"/>
    <property type="project" value="UniProtKB-UniRule"/>
</dbReference>
<dbReference type="EC" id="3.6.5.n1" evidence="7"/>
<dbReference type="CDD" id="cd01890">
    <property type="entry name" value="LepA"/>
    <property type="match status" value="1"/>
</dbReference>
<dbReference type="InterPro" id="IPR027417">
    <property type="entry name" value="P-loop_NTPase"/>
</dbReference>
<evidence type="ECO:0000259" key="8">
    <source>
        <dbReference type="PROSITE" id="PS51722"/>
    </source>
</evidence>
<dbReference type="PANTHER" id="PTHR43512">
    <property type="entry name" value="TRANSLATION FACTOR GUF1-RELATED"/>
    <property type="match status" value="1"/>
</dbReference>
<keyword evidence="5 7" id="KW-0342">GTP-binding</keyword>
<comment type="similarity">
    <text evidence="1 7">Belongs to the TRAFAC class translation factor GTPase superfamily. Classic translation factor GTPase family. LepA subfamily.</text>
</comment>
<dbReference type="HAMAP" id="MF_00071">
    <property type="entry name" value="LepA"/>
    <property type="match status" value="1"/>
</dbReference>
<keyword evidence="6 7" id="KW-0472">Membrane</keyword>
<keyword evidence="9" id="KW-0251">Elongation factor</keyword>
<evidence type="ECO:0000313" key="9">
    <source>
        <dbReference type="EMBL" id="PIR47056.1"/>
    </source>
</evidence>
<dbReference type="InterPro" id="IPR009000">
    <property type="entry name" value="Transl_B-barrel_sf"/>
</dbReference>
<dbReference type="PROSITE" id="PS00301">
    <property type="entry name" value="G_TR_1"/>
    <property type="match status" value="1"/>
</dbReference>
<gene>
    <name evidence="7" type="primary">lepA</name>
    <name evidence="9" type="ORF">COV07_01000</name>
</gene>
<dbReference type="Gene3D" id="3.30.70.2570">
    <property type="entry name" value="Elongation factor 4, C-terminal domain"/>
    <property type="match status" value="1"/>
</dbReference>
<dbReference type="InterPro" id="IPR013842">
    <property type="entry name" value="LepA_CTD"/>
</dbReference>
<dbReference type="InterPro" id="IPR006297">
    <property type="entry name" value="EF-4"/>
</dbReference>
<comment type="catalytic activity">
    <reaction evidence="7">
        <text>GTP + H2O = GDP + phosphate + H(+)</text>
        <dbReference type="Rhea" id="RHEA:19669"/>
        <dbReference type="ChEBI" id="CHEBI:15377"/>
        <dbReference type="ChEBI" id="CHEBI:15378"/>
        <dbReference type="ChEBI" id="CHEBI:37565"/>
        <dbReference type="ChEBI" id="CHEBI:43474"/>
        <dbReference type="ChEBI" id="CHEBI:58189"/>
        <dbReference type="EC" id="3.6.5.n1"/>
    </reaction>
</comment>
<dbReference type="FunFam" id="3.30.70.870:FF:000004">
    <property type="entry name" value="Translation factor GUF1, mitochondrial"/>
    <property type="match status" value="1"/>
</dbReference>
<dbReference type="Gene3D" id="3.30.70.240">
    <property type="match status" value="1"/>
</dbReference>
<dbReference type="InterPro" id="IPR005225">
    <property type="entry name" value="Small_GTP-bd"/>
</dbReference>
<dbReference type="PANTHER" id="PTHR43512:SF4">
    <property type="entry name" value="TRANSLATION FACTOR GUF1 HOMOLOG, CHLOROPLASTIC"/>
    <property type="match status" value="1"/>
</dbReference>
<dbReference type="SUPFAM" id="SSF52540">
    <property type="entry name" value="P-loop containing nucleoside triphosphate hydrolases"/>
    <property type="match status" value="1"/>
</dbReference>
<dbReference type="Gene3D" id="3.40.50.300">
    <property type="entry name" value="P-loop containing nucleotide triphosphate hydrolases"/>
    <property type="match status" value="1"/>
</dbReference>
<dbReference type="InterPro" id="IPR035654">
    <property type="entry name" value="LepA_IV"/>
</dbReference>
<dbReference type="SUPFAM" id="SSF54980">
    <property type="entry name" value="EF-G C-terminal domain-like"/>
    <property type="match status" value="2"/>
</dbReference>
<dbReference type="Pfam" id="PF06421">
    <property type="entry name" value="LepA_C"/>
    <property type="match status" value="1"/>
</dbReference>
<dbReference type="InterPro" id="IPR000795">
    <property type="entry name" value="T_Tr_GTP-bd_dom"/>
</dbReference>
<keyword evidence="3 7" id="KW-0378">Hydrolase</keyword>
<dbReference type="PRINTS" id="PR00315">
    <property type="entry name" value="ELONGATNFCT"/>
</dbReference>
<feature type="binding site" evidence="7">
    <location>
        <begin position="132"/>
        <end position="135"/>
    </location>
    <ligand>
        <name>GTP</name>
        <dbReference type="ChEBI" id="CHEBI:37565"/>
    </ligand>
</feature>
<dbReference type="InterPro" id="IPR000640">
    <property type="entry name" value="EFG_V-like"/>
</dbReference>
<name>A0A2H0RKU7_9BACT</name>
<feature type="binding site" evidence="7">
    <location>
        <begin position="16"/>
        <end position="21"/>
    </location>
    <ligand>
        <name>GTP</name>
        <dbReference type="ChEBI" id="CHEBI:37565"/>
    </ligand>
</feature>
<dbReference type="Pfam" id="PF14492">
    <property type="entry name" value="EFG_III"/>
    <property type="match status" value="1"/>
</dbReference>
<dbReference type="Gene3D" id="2.40.30.10">
    <property type="entry name" value="Translation factors"/>
    <property type="match status" value="1"/>
</dbReference>
<dbReference type="InterPro" id="IPR041095">
    <property type="entry name" value="EFG_II"/>
</dbReference>
<keyword evidence="2 7" id="KW-0547">Nucleotide-binding</keyword>
<comment type="function">
    <text evidence="7">Required for accurate and efficient protein synthesis under certain stress conditions. May act as a fidelity factor of the translation reaction, by catalyzing a one-codon backward translocation of tRNAs on improperly translocated ribosomes. Back-translocation proceeds from a post-translocation (POST) complex to a pre-translocation (PRE) complex, thus giving elongation factor G a second chance to translocate the tRNAs correctly. Binds to ribosomes in a GTP-dependent manner.</text>
</comment>
<evidence type="ECO:0000256" key="7">
    <source>
        <dbReference type="HAMAP-Rule" id="MF_00071"/>
    </source>
</evidence>
<dbReference type="FunFam" id="3.40.50.300:FF:000078">
    <property type="entry name" value="Elongation factor 4"/>
    <property type="match status" value="1"/>
</dbReference>
<evidence type="ECO:0000256" key="2">
    <source>
        <dbReference type="ARBA" id="ARBA00022741"/>
    </source>
</evidence>
<dbReference type="NCBIfam" id="TIGR01393">
    <property type="entry name" value="lepA"/>
    <property type="match status" value="1"/>
</dbReference>
<feature type="domain" description="Tr-type G" evidence="8">
    <location>
        <begin position="4"/>
        <end position="185"/>
    </location>
</feature>
<dbReference type="InterPro" id="IPR035647">
    <property type="entry name" value="EFG_III/V"/>
</dbReference>
<evidence type="ECO:0000256" key="1">
    <source>
        <dbReference type="ARBA" id="ARBA00005454"/>
    </source>
</evidence>
<keyword evidence="4 7" id="KW-0648">Protein biosynthesis</keyword>
<evidence type="ECO:0000256" key="4">
    <source>
        <dbReference type="ARBA" id="ARBA00022917"/>
    </source>
</evidence>
<dbReference type="InterPro" id="IPR031157">
    <property type="entry name" value="G_TR_CS"/>
</dbReference>
<dbReference type="Proteomes" id="UP000230833">
    <property type="component" value="Unassembled WGS sequence"/>
</dbReference>
<dbReference type="EMBL" id="PCYL01000011">
    <property type="protein sequence ID" value="PIR47056.1"/>
    <property type="molecule type" value="Genomic_DNA"/>
</dbReference>
<dbReference type="SUPFAM" id="SSF50447">
    <property type="entry name" value="Translation proteins"/>
    <property type="match status" value="1"/>
</dbReference>
<dbReference type="AlphaFoldDB" id="A0A2H0RKU7"/>
<dbReference type="GO" id="GO:0043022">
    <property type="term" value="F:ribosome binding"/>
    <property type="evidence" value="ECO:0007669"/>
    <property type="project" value="UniProtKB-UniRule"/>
</dbReference>
<protein>
    <recommendedName>
        <fullName evidence="7">Elongation factor 4</fullName>
        <shortName evidence="7">EF-4</shortName>
        <ecNumber evidence="7">3.6.5.n1</ecNumber>
    </recommendedName>
    <alternativeName>
        <fullName evidence="7">Ribosomal back-translocase LepA</fullName>
    </alternativeName>
</protein>
<reference evidence="9 10" key="1">
    <citation type="submission" date="2017-09" db="EMBL/GenBank/DDBJ databases">
        <title>Depth-based differentiation of microbial function through sediment-hosted aquifers and enrichment of novel symbionts in the deep terrestrial subsurface.</title>
        <authorList>
            <person name="Probst A.J."/>
            <person name="Ladd B."/>
            <person name="Jarett J.K."/>
            <person name="Geller-Mcgrath D.E."/>
            <person name="Sieber C.M."/>
            <person name="Emerson J.B."/>
            <person name="Anantharaman K."/>
            <person name="Thomas B.C."/>
            <person name="Malmstrom R."/>
            <person name="Stieglmeier M."/>
            <person name="Klingl A."/>
            <person name="Woyke T."/>
            <person name="Ryan C.M."/>
            <person name="Banfield J.F."/>
        </authorList>
    </citation>
    <scope>NUCLEOTIDE SEQUENCE [LARGE SCALE GENOMIC DNA]</scope>
    <source>
        <strain evidence="9">CG10_big_fil_rev_8_21_14_0_10_45_14</strain>
    </source>
</reference>
<evidence type="ECO:0000256" key="5">
    <source>
        <dbReference type="ARBA" id="ARBA00023134"/>
    </source>
</evidence>
<evidence type="ECO:0000256" key="3">
    <source>
        <dbReference type="ARBA" id="ARBA00022801"/>
    </source>
</evidence>
<dbReference type="NCBIfam" id="TIGR00231">
    <property type="entry name" value="small_GTP"/>
    <property type="match status" value="1"/>
</dbReference>
<accession>A0A2H0RKU7</accession>
<comment type="caution">
    <text evidence="9">The sequence shown here is derived from an EMBL/GenBank/DDBJ whole genome shotgun (WGS) entry which is preliminary data.</text>
</comment>
<evidence type="ECO:0000313" key="10">
    <source>
        <dbReference type="Proteomes" id="UP000230833"/>
    </source>
</evidence>
<dbReference type="Pfam" id="PF00009">
    <property type="entry name" value="GTP_EFTU"/>
    <property type="match status" value="1"/>
</dbReference>
<comment type="subcellular location">
    <subcellularLocation>
        <location evidence="7">Cell membrane</location>
        <topology evidence="7">Peripheral membrane protein</topology>
        <orientation evidence="7">Cytoplasmic side</orientation>
    </subcellularLocation>
</comment>
<dbReference type="GO" id="GO:0003746">
    <property type="term" value="F:translation elongation factor activity"/>
    <property type="evidence" value="ECO:0007669"/>
    <property type="project" value="UniProtKB-UniRule"/>
</dbReference>
<organism evidence="9 10">
    <name type="scientific">Candidatus Vogelbacteria bacterium CG10_big_fil_rev_8_21_14_0_10_45_14</name>
    <dbReference type="NCBI Taxonomy" id="1975042"/>
    <lineage>
        <taxon>Bacteria</taxon>
        <taxon>Candidatus Vogeliibacteriota</taxon>
    </lineage>
</organism>
<keyword evidence="7" id="KW-1003">Cell membrane</keyword>
<dbReference type="CDD" id="cd03709">
    <property type="entry name" value="lepA_C"/>
    <property type="match status" value="1"/>
</dbReference>
<dbReference type="PROSITE" id="PS51722">
    <property type="entry name" value="G_TR_2"/>
    <property type="match status" value="1"/>
</dbReference>
<dbReference type="GO" id="GO:0045727">
    <property type="term" value="P:positive regulation of translation"/>
    <property type="evidence" value="ECO:0007669"/>
    <property type="project" value="UniProtKB-UniRule"/>
</dbReference>
<dbReference type="GO" id="GO:0005886">
    <property type="term" value="C:plasma membrane"/>
    <property type="evidence" value="ECO:0007669"/>
    <property type="project" value="UniProtKB-SubCell"/>
</dbReference>
<dbReference type="GO" id="GO:0003924">
    <property type="term" value="F:GTPase activity"/>
    <property type="evidence" value="ECO:0007669"/>
    <property type="project" value="UniProtKB-UniRule"/>
</dbReference>
<dbReference type="Gene3D" id="3.30.70.870">
    <property type="entry name" value="Elongation Factor G (Translational Gtpase), domain 3"/>
    <property type="match status" value="1"/>
</dbReference>